<dbReference type="STRING" id="946122.A0A0C2SNH1"/>
<evidence type="ECO:0000313" key="5">
    <source>
        <dbReference type="Proteomes" id="UP000054549"/>
    </source>
</evidence>
<dbReference type="OrthoDB" id="3199698at2759"/>
<gene>
    <name evidence="4" type="ORF">M378DRAFT_17887</name>
</gene>
<dbReference type="InterPro" id="IPR013087">
    <property type="entry name" value="Znf_C2H2_type"/>
</dbReference>
<dbReference type="InParanoid" id="A0A0C2SNH1"/>
<feature type="compositionally biased region" description="Acidic residues" evidence="2">
    <location>
        <begin position="711"/>
        <end position="722"/>
    </location>
</feature>
<dbReference type="Pfam" id="PF18759">
    <property type="entry name" value="Plavaka"/>
    <property type="match status" value="1"/>
</dbReference>
<sequence length="961" mass="109068">MPRHYKPRCYQPLTQFCQLLLDDRTICGRGFRNRSGLTQHINVKHRPFAPTTAECDTTQFGLQLLPDPNLADEAETQTDVVEYAQSPVTSGYLERHPILDGAPCDSLGRDLPPGMKPQCLEPANHTQEFYPFIDLAEFSLAEFFYTRNQTPAVQIDHLMDIWACKTPETGPPFADHKDLYDAIDSIELGDAPWNSFAVSYSGNPPSDEDSEVPPWMTAEYEVWYRNPLAVLENQLANPVFKGKFHAAPFREWKSDGERVWGDVMSGNWAWKQADIIAAADEITHGAMFVPVILGSDKTTVSVATGQNEYYPLYISNGVVANSVRRAHKNAVSLLGFLAIPKTDRKYTNDDQFRKFRRQLFHGSLRTILEPLRDAMTKPRVTKCPDGHFRRVIYGVGPYIADYPEQCILASIVSDWCPRCTGKPEDLDGPSLPRTKNYTELLIKYLDLKTLWQDYGVAGEAEPFTSSFPRADIYELVTSDLLHQVIKGTFKDHLVTWVGEWLEIEHGRARATAIMADINRRIAAVPSFPGLRRFPEGRGFKQWTGNDSKALMKVYLPAIVEHVPEQMVRTLNAFLDFCYLVRRSTHTETALKQIQLALTKFHAERNVFKELGVRPTGLSVPRQHSLIHYLDTIQLFGSPNGLCSSITESKHIKAVKQPYRRTNHYQPLGQMLIINQRLDKLAALRASLESKGLLNKVPEGVEVRKRKVGEGQGEEEEEEDCEAVDGPRRVDNDVFLASTRARGYPSRLENLAAHINVPTLPQLVGRFLHHQLFPNSARSPNTLPLQELPSPDPRSIKVFHSAIAEFYAPSDYSGSGGRKRERIRSTPFWKKSEKPRRDCILVTQDPDAKGMAGMEVARAILFFSFTLAKHQHFPCVLVEWFTTRRRPCPKTGMSIVDRDRGRDGSRTLEVIHIDAVVRSVHLIPVYGEGFIPLDIKFTNSLDRYDTFYVNRYADHHSHEIIF</sequence>
<dbReference type="AlphaFoldDB" id="A0A0C2SNH1"/>
<protein>
    <recommendedName>
        <fullName evidence="3">C2H2-type domain-containing protein</fullName>
    </recommendedName>
</protein>
<reference evidence="4 5" key="1">
    <citation type="submission" date="2014-04" db="EMBL/GenBank/DDBJ databases">
        <title>Evolutionary Origins and Diversification of the Mycorrhizal Mutualists.</title>
        <authorList>
            <consortium name="DOE Joint Genome Institute"/>
            <consortium name="Mycorrhizal Genomics Consortium"/>
            <person name="Kohler A."/>
            <person name="Kuo A."/>
            <person name="Nagy L.G."/>
            <person name="Floudas D."/>
            <person name="Copeland A."/>
            <person name="Barry K.W."/>
            <person name="Cichocki N."/>
            <person name="Veneault-Fourrey C."/>
            <person name="LaButti K."/>
            <person name="Lindquist E.A."/>
            <person name="Lipzen A."/>
            <person name="Lundell T."/>
            <person name="Morin E."/>
            <person name="Murat C."/>
            <person name="Riley R."/>
            <person name="Ohm R."/>
            <person name="Sun H."/>
            <person name="Tunlid A."/>
            <person name="Henrissat B."/>
            <person name="Grigoriev I.V."/>
            <person name="Hibbett D.S."/>
            <person name="Martin F."/>
        </authorList>
    </citation>
    <scope>NUCLEOTIDE SEQUENCE [LARGE SCALE GENOMIC DNA]</scope>
    <source>
        <strain evidence="4 5">Koide BX008</strain>
    </source>
</reference>
<name>A0A0C2SNH1_AMAMK</name>
<feature type="region of interest" description="Disordered" evidence="2">
    <location>
        <begin position="704"/>
        <end position="725"/>
    </location>
</feature>
<dbReference type="PROSITE" id="PS50157">
    <property type="entry name" value="ZINC_FINGER_C2H2_2"/>
    <property type="match status" value="1"/>
</dbReference>
<proteinExistence type="predicted"/>
<keyword evidence="5" id="KW-1185">Reference proteome</keyword>
<dbReference type="EMBL" id="KN818507">
    <property type="protein sequence ID" value="KIL55514.1"/>
    <property type="molecule type" value="Genomic_DNA"/>
</dbReference>
<dbReference type="GO" id="GO:0008270">
    <property type="term" value="F:zinc ion binding"/>
    <property type="evidence" value="ECO:0007669"/>
    <property type="project" value="UniProtKB-KW"/>
</dbReference>
<accession>A0A0C2SNH1</accession>
<dbReference type="InterPro" id="IPR041078">
    <property type="entry name" value="Plavaka"/>
</dbReference>
<feature type="domain" description="C2H2-type" evidence="3">
    <location>
        <begin position="15"/>
        <end position="50"/>
    </location>
</feature>
<keyword evidence="1" id="KW-0862">Zinc</keyword>
<dbReference type="Proteomes" id="UP000054549">
    <property type="component" value="Unassembled WGS sequence"/>
</dbReference>
<evidence type="ECO:0000256" key="1">
    <source>
        <dbReference type="PROSITE-ProRule" id="PRU00042"/>
    </source>
</evidence>
<organism evidence="4 5">
    <name type="scientific">Amanita muscaria (strain Koide BX008)</name>
    <dbReference type="NCBI Taxonomy" id="946122"/>
    <lineage>
        <taxon>Eukaryota</taxon>
        <taxon>Fungi</taxon>
        <taxon>Dikarya</taxon>
        <taxon>Basidiomycota</taxon>
        <taxon>Agaricomycotina</taxon>
        <taxon>Agaricomycetes</taxon>
        <taxon>Agaricomycetidae</taxon>
        <taxon>Agaricales</taxon>
        <taxon>Pluteineae</taxon>
        <taxon>Amanitaceae</taxon>
        <taxon>Amanita</taxon>
    </lineage>
</organism>
<evidence type="ECO:0000256" key="2">
    <source>
        <dbReference type="SAM" id="MobiDB-lite"/>
    </source>
</evidence>
<evidence type="ECO:0000259" key="3">
    <source>
        <dbReference type="PROSITE" id="PS50157"/>
    </source>
</evidence>
<dbReference type="HOGENOM" id="CLU_006344_1_0_1"/>
<keyword evidence="1" id="KW-0863">Zinc-finger</keyword>
<keyword evidence="1" id="KW-0479">Metal-binding</keyword>
<evidence type="ECO:0000313" key="4">
    <source>
        <dbReference type="EMBL" id="KIL55514.1"/>
    </source>
</evidence>